<evidence type="ECO:0000259" key="2">
    <source>
        <dbReference type="Pfam" id="PF00465"/>
    </source>
</evidence>
<feature type="domain" description="Fe-containing alcohol dehydrogenase-like C-terminal" evidence="3">
    <location>
        <begin position="190"/>
        <end position="379"/>
    </location>
</feature>
<evidence type="ECO:0000259" key="3">
    <source>
        <dbReference type="Pfam" id="PF25137"/>
    </source>
</evidence>
<sequence>MASFDIATRTKAIFGEGRRAELGGLIGETAGSTTLVVASAGALKRDMTQSIVATLKAQGPVVIWDKVQPNPRVSDIDACLEAHKDSGISHIVGIGGGSALDQAKATAMALDTGLTIAELLKLKPGLPVRRNTLILMPTTSGTGAELSYGAILTDTVSGEKLGLRGANQAADYAIVDPELTYSLPRSEAMITGFDVLTHALETFISTAATPYTTDLSRGAVERVFKHLPVLFDDGSNIEARAELSYASMMMGINLALSTTCMPHRLQYPIGAETDTAHAAGLAAIYPAWLKHLVPHAEEKLAQCADWIGVGGKNQAESARNFARATVALLERIELTPTLQELGVTEEAVGRFASEVSGKLETDPSFKARDDLAKIYQDAWSGAGL</sequence>
<dbReference type="PANTHER" id="PTHR11496">
    <property type="entry name" value="ALCOHOL DEHYDROGENASE"/>
    <property type="match status" value="1"/>
</dbReference>
<keyword evidence="5" id="KW-1185">Reference proteome</keyword>
<dbReference type="Gene3D" id="1.20.1090.10">
    <property type="entry name" value="Dehydroquinate synthase-like - alpha domain"/>
    <property type="match status" value="1"/>
</dbReference>
<proteinExistence type="predicted"/>
<feature type="domain" description="Alcohol dehydrogenase iron-type/glycerol dehydrogenase GldA" evidence="2">
    <location>
        <begin position="10"/>
        <end position="177"/>
    </location>
</feature>
<name>A0ABV3TNX4_9RHOB</name>
<dbReference type="PANTHER" id="PTHR11496:SF103">
    <property type="entry name" value="DEHYDROGENASE, PUTATIVE-RELATED"/>
    <property type="match status" value="1"/>
</dbReference>
<dbReference type="Pfam" id="PF00465">
    <property type="entry name" value="Fe-ADH"/>
    <property type="match status" value="1"/>
</dbReference>
<dbReference type="Pfam" id="PF25137">
    <property type="entry name" value="ADH_Fe_C"/>
    <property type="match status" value="1"/>
</dbReference>
<evidence type="ECO:0000256" key="1">
    <source>
        <dbReference type="ARBA" id="ARBA00023002"/>
    </source>
</evidence>
<dbReference type="InterPro" id="IPR001670">
    <property type="entry name" value="ADH_Fe/GldA"/>
</dbReference>
<gene>
    <name evidence="4" type="ORF">AB4874_17015</name>
</gene>
<dbReference type="InterPro" id="IPR056798">
    <property type="entry name" value="ADH_Fe_C"/>
</dbReference>
<evidence type="ECO:0000313" key="4">
    <source>
        <dbReference type="EMBL" id="MEX1663315.1"/>
    </source>
</evidence>
<protein>
    <submittedName>
        <fullName evidence="4">Iron-containing alcohol dehydrogenase family protein</fullName>
    </submittedName>
</protein>
<accession>A0ABV3TNX4</accession>
<evidence type="ECO:0000313" key="5">
    <source>
        <dbReference type="Proteomes" id="UP001557465"/>
    </source>
</evidence>
<organism evidence="4 5">
    <name type="scientific">Thioclava arctica</name>
    <dbReference type="NCBI Taxonomy" id="3238301"/>
    <lineage>
        <taxon>Bacteria</taxon>
        <taxon>Pseudomonadati</taxon>
        <taxon>Pseudomonadota</taxon>
        <taxon>Alphaproteobacteria</taxon>
        <taxon>Rhodobacterales</taxon>
        <taxon>Paracoccaceae</taxon>
        <taxon>Thioclava</taxon>
    </lineage>
</organism>
<dbReference type="Gene3D" id="3.40.50.1970">
    <property type="match status" value="1"/>
</dbReference>
<dbReference type="EMBL" id="JBFRYC010000014">
    <property type="protein sequence ID" value="MEX1663315.1"/>
    <property type="molecule type" value="Genomic_DNA"/>
</dbReference>
<reference evidence="4 5" key="1">
    <citation type="journal article" date="2011" name="Int. J. Syst. Evol. Microbiol.">
        <title>Zhongshania antarctica gen. nov., sp. nov. and Zhongshania guokunii sp. nov., gammaproteobacteria respectively isolated from coastal attached (fast) ice and surface seawater of the Antarctic.</title>
        <authorList>
            <person name="Li H.J."/>
            <person name="Zhang X.Y."/>
            <person name="Chen C.X."/>
            <person name="Zhang Y.J."/>
            <person name="Gao Z.M."/>
            <person name="Yu Y."/>
            <person name="Chen X.L."/>
            <person name="Chen B."/>
            <person name="Zhang Y.Z."/>
        </authorList>
    </citation>
    <scope>NUCLEOTIDE SEQUENCE [LARGE SCALE GENOMIC DNA]</scope>
    <source>
        <strain evidence="4 5">15-R06ZXC-3</strain>
    </source>
</reference>
<keyword evidence="1" id="KW-0560">Oxidoreductase</keyword>
<dbReference type="Proteomes" id="UP001557465">
    <property type="component" value="Unassembled WGS sequence"/>
</dbReference>
<dbReference type="InterPro" id="IPR039697">
    <property type="entry name" value="Alcohol_dehydrogenase_Fe"/>
</dbReference>
<dbReference type="SUPFAM" id="SSF56796">
    <property type="entry name" value="Dehydroquinate synthase-like"/>
    <property type="match status" value="1"/>
</dbReference>
<dbReference type="RefSeq" id="WP_368392875.1">
    <property type="nucleotide sequence ID" value="NZ_JBFRYC010000014.1"/>
</dbReference>
<comment type="caution">
    <text evidence="4">The sequence shown here is derived from an EMBL/GenBank/DDBJ whole genome shotgun (WGS) entry which is preliminary data.</text>
</comment>